<dbReference type="STRING" id="686624.SAMN04488242_0883"/>
<dbReference type="PRINTS" id="PR00069">
    <property type="entry name" value="ALDKETRDTASE"/>
</dbReference>
<sequence>MSSLERTLRDGTTMPAIGVGTFGSDRYSPAEVAKGVETALGIGYRLVDCAAVYGNEDLIGDVLASAIAGGLPREELFVMSKVWNDHHAPDRVRASVEKSLSHLRLDHLDACFIHWPFPNSHGRGAGVDDRDPHARPYNHADFMRTWAALEELVDEGLVRHAGLSNVTVPKLQRILPDCGIQPSLTEIEHHPTLQQGELFQHLVDHGIQVVGYSPLGSPSRPERDRTPDDLVDMDSPAVVEIAESRGVSRARVCVAWAINRGVVPIPFSVKEHQLRDLFEATRLRLTPEELHALRATDRNNRLIKGQVFLWEGAGSWLDLWDVDGTIPGWHGYGS</sequence>
<evidence type="ECO:0000256" key="1">
    <source>
        <dbReference type="PIRSR" id="PIRSR000097-1"/>
    </source>
</evidence>
<gene>
    <name evidence="5" type="ORF">SAMN04488242_0883</name>
</gene>
<dbReference type="EMBL" id="FNGP01000001">
    <property type="protein sequence ID" value="SDL23373.1"/>
    <property type="molecule type" value="Genomic_DNA"/>
</dbReference>
<evidence type="ECO:0000256" key="3">
    <source>
        <dbReference type="PIRSR" id="PIRSR000097-3"/>
    </source>
</evidence>
<feature type="domain" description="NADP-dependent oxidoreductase" evidence="4">
    <location>
        <begin position="17"/>
        <end position="295"/>
    </location>
</feature>
<dbReference type="PROSITE" id="PS00798">
    <property type="entry name" value="ALDOKETO_REDUCTASE_1"/>
    <property type="match status" value="1"/>
</dbReference>
<dbReference type="GO" id="GO:0016491">
    <property type="term" value="F:oxidoreductase activity"/>
    <property type="evidence" value="ECO:0007669"/>
    <property type="project" value="InterPro"/>
</dbReference>
<dbReference type="AlphaFoldDB" id="A0A1G9IEV8"/>
<reference evidence="5 6" key="1">
    <citation type="submission" date="2016-10" db="EMBL/GenBank/DDBJ databases">
        <authorList>
            <person name="de Groot N.N."/>
        </authorList>
    </citation>
    <scope>NUCLEOTIDE SEQUENCE [LARGE SCALE GENOMIC DNA]</scope>
    <source>
        <strain evidence="5 6">CGMCC 1.9159</strain>
    </source>
</reference>
<dbReference type="Pfam" id="PF00248">
    <property type="entry name" value="Aldo_ket_red"/>
    <property type="match status" value="1"/>
</dbReference>
<dbReference type="PIRSF" id="PIRSF000097">
    <property type="entry name" value="AKR"/>
    <property type="match status" value="1"/>
</dbReference>
<evidence type="ECO:0000256" key="2">
    <source>
        <dbReference type="PIRSR" id="PIRSR000097-2"/>
    </source>
</evidence>
<evidence type="ECO:0000313" key="5">
    <source>
        <dbReference type="EMBL" id="SDL23373.1"/>
    </source>
</evidence>
<protein>
    <submittedName>
        <fullName evidence="5">Aldo/keto reductase</fullName>
    </submittedName>
</protein>
<accession>A0A1G9IEV8</accession>
<dbReference type="Proteomes" id="UP000199475">
    <property type="component" value="Unassembled WGS sequence"/>
</dbReference>
<name>A0A1G9IEV8_9ACTN</name>
<evidence type="ECO:0000259" key="4">
    <source>
        <dbReference type="Pfam" id="PF00248"/>
    </source>
</evidence>
<feature type="binding site" evidence="2">
    <location>
        <position position="114"/>
    </location>
    <ligand>
        <name>substrate</name>
    </ligand>
</feature>
<evidence type="ECO:0000313" key="6">
    <source>
        <dbReference type="Proteomes" id="UP000199475"/>
    </source>
</evidence>
<dbReference type="SUPFAM" id="SSF51430">
    <property type="entry name" value="NAD(P)-linked oxidoreductase"/>
    <property type="match status" value="1"/>
</dbReference>
<dbReference type="InterPro" id="IPR036812">
    <property type="entry name" value="NAD(P)_OxRdtase_dom_sf"/>
</dbReference>
<dbReference type="InterPro" id="IPR023210">
    <property type="entry name" value="NADP_OxRdtase_dom"/>
</dbReference>
<dbReference type="InterPro" id="IPR020471">
    <property type="entry name" value="AKR"/>
</dbReference>
<dbReference type="InterPro" id="IPR018170">
    <property type="entry name" value="Aldo/ket_reductase_CS"/>
</dbReference>
<dbReference type="PANTHER" id="PTHR11732">
    <property type="entry name" value="ALDO/KETO REDUCTASE"/>
    <property type="match status" value="1"/>
</dbReference>
<feature type="site" description="Lowers pKa of active site Tyr" evidence="3">
    <location>
        <position position="81"/>
    </location>
</feature>
<dbReference type="RefSeq" id="WP_218118315.1">
    <property type="nucleotide sequence ID" value="NZ_FNGP01000001.1"/>
</dbReference>
<dbReference type="CDD" id="cd19071">
    <property type="entry name" value="AKR_AKR1-5-like"/>
    <property type="match status" value="1"/>
</dbReference>
<proteinExistence type="predicted"/>
<feature type="active site" description="Proton donor" evidence="1">
    <location>
        <position position="53"/>
    </location>
</feature>
<keyword evidence="6" id="KW-1185">Reference proteome</keyword>
<dbReference type="Gene3D" id="3.20.20.100">
    <property type="entry name" value="NADP-dependent oxidoreductase domain"/>
    <property type="match status" value="1"/>
</dbReference>
<organism evidence="5 6">
    <name type="scientific">Tessaracoccus oleiagri</name>
    <dbReference type="NCBI Taxonomy" id="686624"/>
    <lineage>
        <taxon>Bacteria</taxon>
        <taxon>Bacillati</taxon>
        <taxon>Actinomycetota</taxon>
        <taxon>Actinomycetes</taxon>
        <taxon>Propionibacteriales</taxon>
        <taxon>Propionibacteriaceae</taxon>
        <taxon>Tessaracoccus</taxon>
    </lineage>
</organism>